<dbReference type="HAMAP" id="MF_02066">
    <property type="entry name" value="CpoB"/>
    <property type="match status" value="1"/>
</dbReference>
<feature type="signal peptide" evidence="1">
    <location>
        <begin position="1"/>
        <end position="22"/>
    </location>
</feature>
<keyword evidence="5" id="KW-1185">Reference proteome</keyword>
<feature type="compositionally biased region" description="Polar residues" evidence="3">
    <location>
        <begin position="81"/>
        <end position="95"/>
    </location>
</feature>
<dbReference type="InterPro" id="IPR034706">
    <property type="entry name" value="CpoB"/>
</dbReference>
<keyword evidence="1" id="KW-0131">Cell cycle</keyword>
<evidence type="ECO:0000313" key="5">
    <source>
        <dbReference type="Proteomes" id="UP000731465"/>
    </source>
</evidence>
<dbReference type="NCBIfam" id="TIGR02795">
    <property type="entry name" value="tol_pal_ybgF"/>
    <property type="match status" value="1"/>
</dbReference>
<comment type="caution">
    <text evidence="4">The sequence shown here is derived from an EMBL/GenBank/DDBJ whole genome shotgun (WGS) entry which is preliminary data.</text>
</comment>
<dbReference type="Pfam" id="PF13432">
    <property type="entry name" value="TPR_16"/>
    <property type="match status" value="1"/>
</dbReference>
<dbReference type="Gene3D" id="1.20.5.110">
    <property type="match status" value="1"/>
</dbReference>
<dbReference type="SMART" id="SM00028">
    <property type="entry name" value="TPR"/>
    <property type="match status" value="3"/>
</dbReference>
<dbReference type="EMBL" id="JAGFNY010000019">
    <property type="protein sequence ID" value="MBW7570489.1"/>
    <property type="molecule type" value="Genomic_DNA"/>
</dbReference>
<dbReference type="SUPFAM" id="SSF48452">
    <property type="entry name" value="TPR-like"/>
    <property type="match status" value="1"/>
</dbReference>
<evidence type="ECO:0000256" key="3">
    <source>
        <dbReference type="SAM" id="MobiDB-lite"/>
    </source>
</evidence>
<dbReference type="Proteomes" id="UP000731465">
    <property type="component" value="Unassembled WGS sequence"/>
</dbReference>
<feature type="chain" id="PRO_5044922995" description="Cell division coordinator CpoB" evidence="1">
    <location>
        <begin position="23"/>
        <end position="273"/>
    </location>
</feature>
<comment type="subcellular location">
    <subcellularLocation>
        <location evidence="1">Periplasm</location>
    </subcellularLocation>
</comment>
<dbReference type="InterPro" id="IPR019734">
    <property type="entry name" value="TPR_rpt"/>
</dbReference>
<name>A0ABS7DGT4_9GAMM</name>
<comment type="function">
    <text evidence="1">Mediates coordination of peptidoglycan synthesis and outer membrane constriction during cell division.</text>
</comment>
<dbReference type="PROSITE" id="PS50005">
    <property type="entry name" value="TPR"/>
    <property type="match status" value="1"/>
</dbReference>
<dbReference type="InterPro" id="IPR014162">
    <property type="entry name" value="CpoB_C"/>
</dbReference>
<feature type="compositionally biased region" description="Basic and acidic residues" evidence="3">
    <location>
        <begin position="128"/>
        <end position="137"/>
    </location>
</feature>
<keyword evidence="1" id="KW-0574">Periplasm</keyword>
<feature type="repeat" description="TPR" evidence="2">
    <location>
        <begin position="226"/>
        <end position="259"/>
    </location>
</feature>
<dbReference type="Gene3D" id="1.25.40.10">
    <property type="entry name" value="Tetratricopeptide repeat domain"/>
    <property type="match status" value="1"/>
</dbReference>
<keyword evidence="2" id="KW-0802">TPR repeat</keyword>
<comment type="similarity">
    <text evidence="1">Belongs to the CpoB family.</text>
</comment>
<dbReference type="Pfam" id="PF13174">
    <property type="entry name" value="TPR_6"/>
    <property type="match status" value="1"/>
</dbReference>
<dbReference type="RefSeq" id="WP_219937712.1">
    <property type="nucleotide sequence ID" value="NZ_JAGFNY010000019.1"/>
</dbReference>
<keyword evidence="1" id="KW-0732">Signal</keyword>
<accession>A0ABS7DGT4</accession>
<reference evidence="4 5" key="1">
    <citation type="submission" date="2021-03" db="EMBL/GenBank/DDBJ databases">
        <title>Succinivibrio sp. nov. isolated from feces of cow.</title>
        <authorList>
            <person name="Choi J.-Y."/>
        </authorList>
    </citation>
    <scope>NUCLEOTIDE SEQUENCE [LARGE SCALE GENOMIC DNA]</scope>
    <source>
        <strain evidence="4 5">AGMB01872</strain>
    </source>
</reference>
<sequence length="273" mass="30445" precursor="true">MKIIAKNILAAVLLFTLNQSFATDNDMAMHKSLLNMQNQISDLEDKLAAKDGQIDELNYKIKQLETENSSLRAQIEKLNSAPAQNNDVSDTQTAKEQSKFVENGETKEIPFERTSGFGSAAAKKVETAKTADVKTQKAESPSSDGLDKADDSAKKLYNEAYALLNKGQFDKSAMLFSNYVEKYKNNTLTPNAWYWLGQIQYKQNKYQDARISFLNTAKFKGTAKRADALYKLGITSKALGDNAKAKRFFEVLIKTYPTSSSSTLAKKELESLK</sequence>
<organism evidence="4 5">
    <name type="scientific">Succinivibrio faecicola</name>
    <dbReference type="NCBI Taxonomy" id="2820300"/>
    <lineage>
        <taxon>Bacteria</taxon>
        <taxon>Pseudomonadati</taxon>
        <taxon>Pseudomonadota</taxon>
        <taxon>Gammaproteobacteria</taxon>
        <taxon>Aeromonadales</taxon>
        <taxon>Succinivibrionaceae</taxon>
        <taxon>Succinivibrio</taxon>
    </lineage>
</organism>
<keyword evidence="1" id="KW-0132">Cell division</keyword>
<protein>
    <recommendedName>
        <fullName evidence="1">Cell division coordinator CpoB</fullName>
    </recommendedName>
</protein>
<evidence type="ECO:0000313" key="4">
    <source>
        <dbReference type="EMBL" id="MBW7570489.1"/>
    </source>
</evidence>
<evidence type="ECO:0000256" key="1">
    <source>
        <dbReference type="HAMAP-Rule" id="MF_02066"/>
    </source>
</evidence>
<dbReference type="InterPro" id="IPR011990">
    <property type="entry name" value="TPR-like_helical_dom_sf"/>
</dbReference>
<proteinExistence type="inferred from homology"/>
<feature type="region of interest" description="Disordered" evidence="3">
    <location>
        <begin position="128"/>
        <end position="149"/>
    </location>
</feature>
<evidence type="ECO:0000256" key="2">
    <source>
        <dbReference type="PROSITE-ProRule" id="PRU00339"/>
    </source>
</evidence>
<feature type="region of interest" description="Disordered" evidence="3">
    <location>
        <begin position="79"/>
        <end position="104"/>
    </location>
</feature>
<gene>
    <name evidence="4" type="primary">ybgF</name>
    <name evidence="1" type="synonym">cpoB</name>
    <name evidence="4" type="ORF">J5V48_06230</name>
</gene>